<keyword evidence="2" id="KW-1185">Reference proteome</keyword>
<gene>
    <name evidence="1" type="ORF">CCMA1212_007872</name>
</gene>
<name>A0ABY2GWZ2_9HYPO</name>
<reference evidence="1 2" key="1">
    <citation type="submission" date="2018-01" db="EMBL/GenBank/DDBJ databases">
        <title>Genome characterization of the sugarcane-associated fungus Trichoderma ghanense CCMA-1212 and their application in lignocelulose bioconversion.</title>
        <authorList>
            <person name="Steindorff A.S."/>
            <person name="Mendes T.D."/>
            <person name="Vilela E.S.D."/>
            <person name="Rodrigues D.S."/>
            <person name="Formighieri E.F."/>
            <person name="Melo I.S."/>
            <person name="Favaro L.C.L."/>
        </authorList>
    </citation>
    <scope>NUCLEOTIDE SEQUENCE [LARGE SCALE GENOMIC DNA]</scope>
    <source>
        <strain evidence="1 2">CCMA-1212</strain>
    </source>
</reference>
<dbReference type="EMBL" id="PPTA01000011">
    <property type="protein sequence ID" value="TFB00488.1"/>
    <property type="molecule type" value="Genomic_DNA"/>
</dbReference>
<comment type="caution">
    <text evidence="1">The sequence shown here is derived from an EMBL/GenBank/DDBJ whole genome shotgun (WGS) entry which is preliminary data.</text>
</comment>
<sequence>MDDIWAATEYADWGKKTSRMRGKAPNPGPERTCRVGPPFVKARLRAYKYDKDSLHNEPAFPTMTFFVPSPERASPSLFSACPIAPASSYSCIFDLNRWASPRIFIPV</sequence>
<organism evidence="1 2">
    <name type="scientific">Trichoderma ghanense</name>
    <dbReference type="NCBI Taxonomy" id="65468"/>
    <lineage>
        <taxon>Eukaryota</taxon>
        <taxon>Fungi</taxon>
        <taxon>Dikarya</taxon>
        <taxon>Ascomycota</taxon>
        <taxon>Pezizomycotina</taxon>
        <taxon>Sordariomycetes</taxon>
        <taxon>Hypocreomycetidae</taxon>
        <taxon>Hypocreales</taxon>
        <taxon>Hypocreaceae</taxon>
        <taxon>Trichoderma</taxon>
    </lineage>
</organism>
<protein>
    <submittedName>
        <fullName evidence="1">Uncharacterized protein</fullName>
    </submittedName>
</protein>
<evidence type="ECO:0000313" key="1">
    <source>
        <dbReference type="EMBL" id="TFB00488.1"/>
    </source>
</evidence>
<dbReference type="RefSeq" id="XP_073556689.1">
    <property type="nucleotide sequence ID" value="XM_073705033.1"/>
</dbReference>
<dbReference type="Proteomes" id="UP001642720">
    <property type="component" value="Unassembled WGS sequence"/>
</dbReference>
<evidence type="ECO:0000313" key="2">
    <source>
        <dbReference type="Proteomes" id="UP001642720"/>
    </source>
</evidence>
<proteinExistence type="predicted"/>
<dbReference type="GeneID" id="300579483"/>
<accession>A0ABY2GWZ2</accession>